<dbReference type="Pfam" id="PF05345">
    <property type="entry name" value="He_PIG"/>
    <property type="match status" value="1"/>
</dbReference>
<keyword evidence="5" id="KW-0732">Signal</keyword>
<dbReference type="Gene3D" id="3.20.20.300">
    <property type="entry name" value="Glycoside hydrolase, family 3, N-terminal domain"/>
    <property type="match status" value="1"/>
</dbReference>
<dbReference type="PANTHER" id="PTHR42715:SF10">
    <property type="entry name" value="BETA-GLUCOSIDASE"/>
    <property type="match status" value="1"/>
</dbReference>
<dbReference type="InterPro" id="IPR026891">
    <property type="entry name" value="Fn3-like"/>
</dbReference>
<keyword evidence="4" id="KW-0472">Membrane</keyword>
<dbReference type="GO" id="GO:0016020">
    <property type="term" value="C:membrane"/>
    <property type="evidence" value="ECO:0007669"/>
    <property type="project" value="InterPro"/>
</dbReference>
<evidence type="ECO:0000313" key="8">
    <source>
        <dbReference type="Proteomes" id="UP000824249"/>
    </source>
</evidence>
<dbReference type="SUPFAM" id="SSF52279">
    <property type="entry name" value="Beta-D-glucan exohydrolase, C-terminal domain"/>
    <property type="match status" value="1"/>
</dbReference>
<evidence type="ECO:0000259" key="6">
    <source>
        <dbReference type="SMART" id="SM01217"/>
    </source>
</evidence>
<evidence type="ECO:0000256" key="1">
    <source>
        <dbReference type="ARBA" id="ARBA00005336"/>
    </source>
</evidence>
<comment type="similarity">
    <text evidence="1">Belongs to the glycosyl hydrolase 3 family.</text>
</comment>
<keyword evidence="2 7" id="KW-0378">Hydrolase</keyword>
<reference evidence="7" key="2">
    <citation type="submission" date="2021-04" db="EMBL/GenBank/DDBJ databases">
        <authorList>
            <person name="Gilroy R."/>
        </authorList>
    </citation>
    <scope>NUCLEOTIDE SEQUENCE</scope>
    <source>
        <strain evidence="7">26628</strain>
    </source>
</reference>
<feature type="transmembrane region" description="Helical" evidence="4">
    <location>
        <begin position="1412"/>
        <end position="1434"/>
    </location>
</feature>
<dbReference type="Pfam" id="PF00933">
    <property type="entry name" value="Glyco_hydro_3"/>
    <property type="match status" value="1"/>
</dbReference>
<dbReference type="PRINTS" id="PR00133">
    <property type="entry name" value="GLHYDRLASE3"/>
</dbReference>
<evidence type="ECO:0000256" key="5">
    <source>
        <dbReference type="SAM" id="SignalP"/>
    </source>
</evidence>
<dbReference type="SMART" id="SM01217">
    <property type="entry name" value="Fn3_like"/>
    <property type="match status" value="1"/>
</dbReference>
<dbReference type="Gene3D" id="2.60.40.10">
    <property type="entry name" value="Immunoglobulins"/>
    <property type="match status" value="2"/>
</dbReference>
<evidence type="ECO:0000256" key="2">
    <source>
        <dbReference type="ARBA" id="ARBA00022801"/>
    </source>
</evidence>
<dbReference type="GO" id="GO:0005509">
    <property type="term" value="F:calcium ion binding"/>
    <property type="evidence" value="ECO:0007669"/>
    <property type="project" value="InterPro"/>
</dbReference>
<dbReference type="InterPro" id="IPR002772">
    <property type="entry name" value="Glyco_hydro_3_C"/>
</dbReference>
<protein>
    <submittedName>
        <fullName evidence="7">Glycoside hydrolase family 3 C-terminal domain-containing protein</fullName>
    </submittedName>
</protein>
<dbReference type="InterPro" id="IPR036962">
    <property type="entry name" value="Glyco_hydro_3_N_sf"/>
</dbReference>
<dbReference type="Gene3D" id="3.40.50.1700">
    <property type="entry name" value="Glycoside hydrolase family 3 C-terminal domain"/>
    <property type="match status" value="1"/>
</dbReference>
<dbReference type="Pfam" id="PF01915">
    <property type="entry name" value="Glyco_hydro_3_C"/>
    <property type="match status" value="1"/>
</dbReference>
<dbReference type="PANTHER" id="PTHR42715">
    <property type="entry name" value="BETA-GLUCOSIDASE"/>
    <property type="match status" value="1"/>
</dbReference>
<organism evidence="7 8">
    <name type="scientific">Candidatus Borkfalkia faecigallinarum</name>
    <dbReference type="NCBI Taxonomy" id="2838509"/>
    <lineage>
        <taxon>Bacteria</taxon>
        <taxon>Bacillati</taxon>
        <taxon>Bacillota</taxon>
        <taxon>Clostridia</taxon>
        <taxon>Christensenellales</taxon>
        <taxon>Christensenellaceae</taxon>
        <taxon>Candidatus Borkfalkia</taxon>
    </lineage>
</organism>
<evidence type="ECO:0000313" key="7">
    <source>
        <dbReference type="EMBL" id="HIX46348.1"/>
    </source>
</evidence>
<dbReference type="GO" id="GO:0004553">
    <property type="term" value="F:hydrolase activity, hydrolyzing O-glycosyl compounds"/>
    <property type="evidence" value="ECO:0007669"/>
    <property type="project" value="InterPro"/>
</dbReference>
<feature type="region of interest" description="Disordered" evidence="3">
    <location>
        <begin position="1379"/>
        <end position="1409"/>
    </location>
</feature>
<dbReference type="InterPro" id="IPR001764">
    <property type="entry name" value="Glyco_hydro_3_N"/>
</dbReference>
<keyword evidence="4" id="KW-1133">Transmembrane helix</keyword>
<comment type="caution">
    <text evidence="7">The sequence shown here is derived from an EMBL/GenBank/DDBJ whole genome shotgun (WGS) entry which is preliminary data.</text>
</comment>
<name>A0A9D1VTK8_9FIRM</name>
<keyword evidence="4" id="KW-0812">Transmembrane</keyword>
<evidence type="ECO:0000256" key="3">
    <source>
        <dbReference type="SAM" id="MobiDB-lite"/>
    </source>
</evidence>
<sequence length="1441" mass="157356">MKATGFKRIGKRFGAKLLMIVLCVAMLVSSVSAFAMPKIAKEEKMGYGDDGMGHYYSAFSSNEELKEATKEKNIEIASEGTILLKNGGGVDGTEDKLPYTDMKNISIFGINSDAFGYGGTGSGSGQLEKGADIYTSFEAEGLNINPKLKALYQRYSGGSLSAEAKWTTPTYEDKELSLDYYTPAIEATYDRYSDAAFIVIGRLGGEGADLAVENIDNHVRPTGPDGALEDAPQDHYLELTYREEQLIDYVADNFKKVVVLLNSGNIIEFGELEENPDVDAIVHIGQTGDYGFRGCLQVLKGDVNPSGRTVDIYTSDFMVDPVMQNFGNGAQYDNLAVKDVESMIAGLTSAELEDLYRELYNVSDDQEVDMTATELGDAVFAAYYNNTQNTMLMRGKDSAGRATIEYEEGIYLGYKYYETMYAEIAAGNVDLSSDEAKAVLETVDLNGKDANYSAYADADDWYDRNVVYPFGYGLSYTTFEWSDFSVEMEGTLAADTQFTATVTVKNTGDVAGKDVVEFYVEAPYTKGGIEKSKVSLLNFEKTKLLQPGEKVTIKTTWDAYDMASWDWKDANGNDNTGYELDAGDYVFYAAKNSHDWAKDALSDTITLSALQIKNSPHTGVAMDNVFTDPDDDEAIYNYSTISPTMTIMSRADFIGTYPESPTAEERDLTKNAEATNPMLNGIENGDDFKITKKEIDDKLKWGYVFGTDDDSHELWATELGEDWALPADWTQAKDDSAAVEIRLPEMMNYDPYDEETIVESDNDAIDGLTAAEAWTEFMNQLTYEEMKEIISIGFFKTVGNDRIGKEEAVDADGPCTIGGQTKDGYISARGSSGTRYWCSAQMVTATWNKELAHEQGILIGEEGMWNGYNGWYAPSMNTHRSPFSGRNFEYYSQDGVLAGRITAEVLSATGSRGVYSYIKHYFLNDQEQNRNNVTTWADEQTMREIYMKPFEYAVVSGGSCGVMTGFNCLGVVNNIENYPGMTQVLREEWGFDGNVVTDYQVGTVGDAKDNLEVMHYAGTNIRLGDINAESRGSGTWDPELRGGKGGVVVPEGGTDFGDGYTDRMYYYVRTRAMELLYTHVRSNANDNGADFQKNFVGTTIEVPAGVRNFSVPIPVGFAEDADVTYQVGSNNLPAGVTFNANNMAVDVDNAEVGTRGTIGIKAYYNGWANKEVDFTVNVVAPVAFDGATQLTPGTAYEATVSQDFWEANPNLGSQEAGIKSVALKAEGLPAGLTFDAATGKISGTPTAAGVYDVKLSVDVTSQVVNWWWVTTRTDTYTSNVTLNVGELVTITVNGVEQQVEKGKPMAEPAAPEAPLGQQFVGWYVGDEKFDFSTPINESIELTAKFELIPDDIQFRVENGMIQASINGGEWVDVIAVEDLTGPQGPQGEQGEKGPQGEPGKDAPEPEGCGSTIGAGTAVMVSALLGLACISIFVVKAAAKRR</sequence>
<dbReference type="InterPro" id="IPR050288">
    <property type="entry name" value="Cellulose_deg_GH3"/>
</dbReference>
<dbReference type="InterPro" id="IPR013783">
    <property type="entry name" value="Ig-like_fold"/>
</dbReference>
<dbReference type="Proteomes" id="UP000824249">
    <property type="component" value="Unassembled WGS sequence"/>
</dbReference>
<dbReference type="InterPro" id="IPR015919">
    <property type="entry name" value="Cadherin-like_sf"/>
</dbReference>
<dbReference type="GO" id="GO:0005975">
    <property type="term" value="P:carbohydrate metabolic process"/>
    <property type="evidence" value="ECO:0007669"/>
    <property type="project" value="InterPro"/>
</dbReference>
<dbReference type="SUPFAM" id="SSF51445">
    <property type="entry name" value="(Trans)glycosidases"/>
    <property type="match status" value="1"/>
</dbReference>
<feature type="domain" description="Fibronectin type III-like" evidence="6">
    <location>
        <begin position="514"/>
        <end position="593"/>
    </location>
</feature>
<dbReference type="Pfam" id="PF14310">
    <property type="entry name" value="Fn3-like"/>
    <property type="match status" value="1"/>
</dbReference>
<gene>
    <name evidence="7" type="ORF">H9737_01485</name>
</gene>
<dbReference type="InterPro" id="IPR036881">
    <property type="entry name" value="Glyco_hydro_3_C_sf"/>
</dbReference>
<accession>A0A9D1VTK8</accession>
<dbReference type="SUPFAM" id="SSF49313">
    <property type="entry name" value="Cadherin-like"/>
    <property type="match status" value="1"/>
</dbReference>
<reference evidence="7" key="1">
    <citation type="journal article" date="2021" name="PeerJ">
        <title>Extensive microbial diversity within the chicken gut microbiome revealed by metagenomics and culture.</title>
        <authorList>
            <person name="Gilroy R."/>
            <person name="Ravi A."/>
            <person name="Getino M."/>
            <person name="Pursley I."/>
            <person name="Horton D.L."/>
            <person name="Alikhan N.F."/>
            <person name="Baker D."/>
            <person name="Gharbi K."/>
            <person name="Hall N."/>
            <person name="Watson M."/>
            <person name="Adriaenssens E.M."/>
            <person name="Foster-Nyarko E."/>
            <person name="Jarju S."/>
            <person name="Secka A."/>
            <person name="Antonio M."/>
            <person name="Oren A."/>
            <person name="Chaudhuri R.R."/>
            <person name="La Ragione R."/>
            <person name="Hildebrand F."/>
            <person name="Pallen M.J."/>
        </authorList>
    </citation>
    <scope>NUCLEOTIDE SEQUENCE</scope>
    <source>
        <strain evidence="7">26628</strain>
    </source>
</reference>
<dbReference type="EMBL" id="DXFD01000022">
    <property type="protein sequence ID" value="HIX46348.1"/>
    <property type="molecule type" value="Genomic_DNA"/>
</dbReference>
<dbReference type="InterPro" id="IPR017853">
    <property type="entry name" value="GH"/>
</dbReference>
<evidence type="ECO:0000256" key="4">
    <source>
        <dbReference type="SAM" id="Phobius"/>
    </source>
</evidence>
<feature type="signal peptide" evidence="5">
    <location>
        <begin position="1"/>
        <end position="35"/>
    </location>
</feature>
<feature type="chain" id="PRO_5039248645" evidence="5">
    <location>
        <begin position="36"/>
        <end position="1441"/>
    </location>
</feature>
<proteinExistence type="inferred from homology"/>